<evidence type="ECO:0008006" key="4">
    <source>
        <dbReference type="Google" id="ProtNLM"/>
    </source>
</evidence>
<dbReference type="EMBL" id="CP018632">
    <property type="protein sequence ID" value="ASJ75977.1"/>
    <property type="molecule type" value="Genomic_DNA"/>
</dbReference>
<evidence type="ECO:0000313" key="3">
    <source>
        <dbReference type="Proteomes" id="UP000250079"/>
    </source>
</evidence>
<protein>
    <recommendedName>
        <fullName evidence="4">YecA family protein</fullName>
    </recommendedName>
</protein>
<dbReference type="InterPro" id="IPR036255">
    <property type="entry name" value="YgfB-like_sf"/>
</dbReference>
<gene>
    <name evidence="2" type="ORF">IMCC3135_29635</name>
</gene>
<evidence type="ECO:0000256" key="1">
    <source>
        <dbReference type="ARBA" id="ARBA00038308"/>
    </source>
</evidence>
<dbReference type="InterPro" id="IPR011978">
    <property type="entry name" value="YgfB-like"/>
</dbReference>
<accession>A0A2Z2P5K4</accession>
<keyword evidence="3" id="KW-1185">Reference proteome</keyword>
<dbReference type="Proteomes" id="UP000250079">
    <property type="component" value="Chromosome"/>
</dbReference>
<dbReference type="OrthoDB" id="9783391at2"/>
<dbReference type="PANTHER" id="PTHR37528">
    <property type="entry name" value="UPF0149 PROTEIN YGFB"/>
    <property type="match status" value="1"/>
</dbReference>
<sequence>MPLPLAEVHGLCCGLLCSMSSTAAKTRWFTELLDAASLSPEAVASKAGELKTLDEWFGQTLGTLNDADMDFSPALPDDDVSVQVRTRALGDFCGGYTYGIGIALSQRGHKPLPADTREIIEDFQAIEAADVDDSSTDEVVFTELLEYVRVGVLLILEELRPITPVTQLKPS</sequence>
<dbReference type="PANTHER" id="PTHR37528:SF1">
    <property type="entry name" value="UPF0149 PROTEIN YGFB"/>
    <property type="match status" value="1"/>
</dbReference>
<dbReference type="SUPFAM" id="SSF101327">
    <property type="entry name" value="YgfB-like"/>
    <property type="match status" value="1"/>
</dbReference>
<dbReference type="AlphaFoldDB" id="A0A2Z2P5K4"/>
<evidence type="ECO:0000313" key="2">
    <source>
        <dbReference type="EMBL" id="ASJ75977.1"/>
    </source>
</evidence>
<dbReference type="Gene3D" id="1.20.120.740">
    <property type="entry name" value="YgfB uncharacterised protein family UPF0149, PF03695"/>
    <property type="match status" value="1"/>
</dbReference>
<dbReference type="Pfam" id="PF03695">
    <property type="entry name" value="UPF0149"/>
    <property type="match status" value="1"/>
</dbReference>
<dbReference type="GO" id="GO:0005829">
    <property type="term" value="C:cytosol"/>
    <property type="evidence" value="ECO:0007669"/>
    <property type="project" value="TreeGrafter"/>
</dbReference>
<reference evidence="2 3" key="1">
    <citation type="submission" date="2016-12" db="EMBL/GenBank/DDBJ databases">
        <authorList>
            <person name="Song W.-J."/>
            <person name="Kurnit D.M."/>
        </authorList>
    </citation>
    <scope>NUCLEOTIDE SEQUENCE [LARGE SCALE GENOMIC DNA]</scope>
    <source>
        <strain evidence="2 3">IMCC3135</strain>
    </source>
</reference>
<organism evidence="2 3">
    <name type="scientific">Granulosicoccus antarcticus IMCC3135</name>
    <dbReference type="NCBI Taxonomy" id="1192854"/>
    <lineage>
        <taxon>Bacteria</taxon>
        <taxon>Pseudomonadati</taxon>
        <taxon>Pseudomonadota</taxon>
        <taxon>Gammaproteobacteria</taxon>
        <taxon>Chromatiales</taxon>
        <taxon>Granulosicoccaceae</taxon>
        <taxon>Granulosicoccus</taxon>
    </lineage>
</organism>
<proteinExistence type="inferred from homology"/>
<dbReference type="KEGG" id="gai:IMCC3135_29635"/>
<comment type="similarity">
    <text evidence="1">Belongs to the UPF0149 family.</text>
</comment>
<name>A0A2Z2P5K4_9GAMM</name>